<dbReference type="RefSeq" id="WP_090354289.1">
    <property type="nucleotide sequence ID" value="NZ_FMUB01000002.1"/>
</dbReference>
<dbReference type="InterPro" id="IPR050833">
    <property type="entry name" value="Poly_Biosynth_Transport"/>
</dbReference>
<evidence type="ECO:0000313" key="9">
    <source>
        <dbReference type="EMBL" id="SCX07193.1"/>
    </source>
</evidence>
<feature type="transmembrane region" description="Helical" evidence="8">
    <location>
        <begin position="342"/>
        <end position="365"/>
    </location>
</feature>
<feature type="transmembrane region" description="Helical" evidence="8">
    <location>
        <begin position="195"/>
        <end position="214"/>
    </location>
</feature>
<evidence type="ECO:0000256" key="4">
    <source>
        <dbReference type="ARBA" id="ARBA00022692"/>
    </source>
</evidence>
<feature type="transmembrane region" description="Helical" evidence="8">
    <location>
        <begin position="434"/>
        <end position="455"/>
    </location>
</feature>
<feature type="transmembrane region" description="Helical" evidence="8">
    <location>
        <begin position="403"/>
        <end position="422"/>
    </location>
</feature>
<feature type="transmembrane region" description="Helical" evidence="8">
    <location>
        <begin position="32"/>
        <end position="52"/>
    </location>
</feature>
<sequence>MGSPAESELGDPETRTLGPSVGSLAGTLRRGAAIAAGMLVFTQLVSLVQTLVLARLLSPAEVGWFAAGTVLSGFLTTFAEAGMCNALVQRESRLDDVATTVFWATLLAGLGWAALTVASTPLISRIFGSDVVGLISAASAGTIVLHALTYVPDALMQRRFDFRERMIVRPVVALTFAITSVTLCANGFGVWGLVIGTYCSTVAWLIAAWTLAGWRPGAGGGRASFALWRELARFSLPLVVWTVLNRARDLLETAVVGGALNATALGYYRYGRRLGALPEMAVIDAGSYVLFPAFSRLAGDPERFRSAFLRALQMLWCLMVPVAGFIIAVGEPGVTVLLGEKWRGAGVMLVALAGIGPGVALMAVGMESIKGAGRTRLLNWVTLFSGVLGVGLLFGLLPWGLTGVGLALSLSSLAAGILSLLLARPLAGVTFGELALRLVPPVLVVVLPAVAVGLLEHLVAHSDQRGFVLGVTIMLAEGLSYLAVYAAGLALFAPAAWRELSSAVRQVRHVF</sequence>
<dbReference type="GO" id="GO:0005886">
    <property type="term" value="C:plasma membrane"/>
    <property type="evidence" value="ECO:0007669"/>
    <property type="project" value="UniProtKB-SubCell"/>
</dbReference>
<dbReference type="STRING" id="1502745.SAMN02799620_00985"/>
<dbReference type="PANTHER" id="PTHR30250">
    <property type="entry name" value="PST FAMILY PREDICTED COLANIC ACID TRANSPORTER"/>
    <property type="match status" value="1"/>
</dbReference>
<evidence type="ECO:0000256" key="2">
    <source>
        <dbReference type="ARBA" id="ARBA00007430"/>
    </source>
</evidence>
<protein>
    <submittedName>
        <fullName evidence="9">Polysaccharide transporter, PST family</fullName>
    </submittedName>
</protein>
<feature type="transmembrane region" description="Helical" evidence="8">
    <location>
        <begin position="377"/>
        <end position="397"/>
    </location>
</feature>
<dbReference type="Proteomes" id="UP000199707">
    <property type="component" value="Unassembled WGS sequence"/>
</dbReference>
<reference evidence="10" key="1">
    <citation type="submission" date="2016-10" db="EMBL/GenBank/DDBJ databases">
        <authorList>
            <person name="Varghese N."/>
            <person name="Submissions S."/>
        </authorList>
    </citation>
    <scope>NUCLEOTIDE SEQUENCE [LARGE SCALE GENOMIC DNA]</scope>
    <source>
        <strain evidence="10">UNC267MFSha1.1M11</strain>
    </source>
</reference>
<evidence type="ECO:0000256" key="5">
    <source>
        <dbReference type="ARBA" id="ARBA00022989"/>
    </source>
</evidence>
<dbReference type="EMBL" id="FMUB01000002">
    <property type="protein sequence ID" value="SCX07193.1"/>
    <property type="molecule type" value="Genomic_DNA"/>
</dbReference>
<feature type="region of interest" description="Disordered" evidence="7">
    <location>
        <begin position="1"/>
        <end position="21"/>
    </location>
</feature>
<evidence type="ECO:0000256" key="1">
    <source>
        <dbReference type="ARBA" id="ARBA00004651"/>
    </source>
</evidence>
<comment type="subcellular location">
    <subcellularLocation>
        <location evidence="1">Cell membrane</location>
        <topology evidence="1">Multi-pass membrane protein</topology>
    </subcellularLocation>
</comment>
<comment type="similarity">
    <text evidence="2">Belongs to the polysaccharide synthase family.</text>
</comment>
<name>A0A1G4VI92_9MYCO</name>
<dbReference type="PANTHER" id="PTHR30250:SF10">
    <property type="entry name" value="LIPOPOLYSACCHARIDE BIOSYNTHESIS PROTEIN WZXC"/>
    <property type="match status" value="1"/>
</dbReference>
<dbReference type="CDD" id="cd13127">
    <property type="entry name" value="MATE_tuaB_like"/>
    <property type="match status" value="1"/>
</dbReference>
<feature type="transmembrane region" description="Helical" evidence="8">
    <location>
        <begin position="311"/>
        <end position="330"/>
    </location>
</feature>
<feature type="transmembrane region" description="Helical" evidence="8">
    <location>
        <begin position="467"/>
        <end position="492"/>
    </location>
</feature>
<keyword evidence="6 8" id="KW-0472">Membrane</keyword>
<evidence type="ECO:0000256" key="7">
    <source>
        <dbReference type="SAM" id="MobiDB-lite"/>
    </source>
</evidence>
<evidence type="ECO:0000256" key="8">
    <source>
        <dbReference type="SAM" id="Phobius"/>
    </source>
</evidence>
<evidence type="ECO:0000256" key="6">
    <source>
        <dbReference type="ARBA" id="ARBA00023136"/>
    </source>
</evidence>
<evidence type="ECO:0000313" key="10">
    <source>
        <dbReference type="Proteomes" id="UP000199707"/>
    </source>
</evidence>
<feature type="transmembrane region" description="Helical" evidence="8">
    <location>
        <begin position="64"/>
        <end position="88"/>
    </location>
</feature>
<feature type="transmembrane region" description="Helical" evidence="8">
    <location>
        <begin position="171"/>
        <end position="189"/>
    </location>
</feature>
<keyword evidence="5 8" id="KW-1133">Transmembrane helix</keyword>
<gene>
    <name evidence="9" type="ORF">SAMN02799620_00985</name>
</gene>
<accession>A0A1G4VI92</accession>
<keyword evidence="3" id="KW-1003">Cell membrane</keyword>
<keyword evidence="4 8" id="KW-0812">Transmembrane</keyword>
<dbReference type="AlphaFoldDB" id="A0A1G4VI92"/>
<proteinExistence type="inferred from homology"/>
<organism evidence="9 10">
    <name type="scientific">Mycolicibacterium fluoranthenivorans</name>
    <dbReference type="NCBI Taxonomy" id="258505"/>
    <lineage>
        <taxon>Bacteria</taxon>
        <taxon>Bacillati</taxon>
        <taxon>Actinomycetota</taxon>
        <taxon>Actinomycetes</taxon>
        <taxon>Mycobacteriales</taxon>
        <taxon>Mycobacteriaceae</taxon>
        <taxon>Mycolicibacterium</taxon>
    </lineage>
</organism>
<evidence type="ECO:0000256" key="3">
    <source>
        <dbReference type="ARBA" id="ARBA00022475"/>
    </source>
</evidence>
<feature type="transmembrane region" description="Helical" evidence="8">
    <location>
        <begin position="131"/>
        <end position="151"/>
    </location>
</feature>
<dbReference type="Pfam" id="PF13440">
    <property type="entry name" value="Polysacc_synt_3"/>
    <property type="match status" value="1"/>
</dbReference>
<feature type="transmembrane region" description="Helical" evidence="8">
    <location>
        <begin position="100"/>
        <end position="119"/>
    </location>
</feature>